<dbReference type="RefSeq" id="WP_183361070.1">
    <property type="nucleotide sequence ID" value="NZ_BLXZ01000004.1"/>
</dbReference>
<dbReference type="AlphaFoldDB" id="A0A6V8N9E7"/>
<evidence type="ECO:0000313" key="3">
    <source>
        <dbReference type="Proteomes" id="UP000587586"/>
    </source>
</evidence>
<organism evidence="2 3">
    <name type="scientific">Geomonas limicola</name>
    <dbReference type="NCBI Taxonomy" id="2740186"/>
    <lineage>
        <taxon>Bacteria</taxon>
        <taxon>Pseudomonadati</taxon>
        <taxon>Thermodesulfobacteriota</taxon>
        <taxon>Desulfuromonadia</taxon>
        <taxon>Geobacterales</taxon>
        <taxon>Geobacteraceae</taxon>
        <taxon>Geomonas</taxon>
    </lineage>
</organism>
<reference evidence="3" key="1">
    <citation type="submission" date="2020-06" db="EMBL/GenBank/DDBJ databases">
        <title>Draft genomic sequecing of Geomonas sp. Red745.</title>
        <authorList>
            <person name="Itoh H."/>
            <person name="Xu Z.X."/>
            <person name="Ushijima N."/>
            <person name="Masuda Y."/>
            <person name="Shiratori Y."/>
            <person name="Senoo K."/>
        </authorList>
    </citation>
    <scope>NUCLEOTIDE SEQUENCE [LARGE SCALE GENOMIC DNA]</scope>
    <source>
        <strain evidence="3">Red745</strain>
    </source>
</reference>
<sequence>MDFQFLKGTKILVTGGAGLLGTALVRRLVGLGAEVEASCFSRPPHPALAAHYRRYDFNNYQDCLDATAGKDIAIVCAVQASGVQGVRTSPAATLMPNLAIHAGLFEAMSANQVKKAVWVSSSTVYQEANYPIREEELDLNLPVFELYAGIGWVYRYLEKLAEFYHQKLGLNIGVIRTSNIYGPYDRFDAAKSHVIPALIRRALAGETPFTVWGGPETVRDFIYVDDLVEGVLRQLAVDCHADPINVSNGTPVTIKELAEVVTDCCGHPGPLDFDRSKPSAVPYRVLDNSKCHRLLGAFPRTSLREGIQRTIEWYRSPLARD</sequence>
<protein>
    <submittedName>
        <fullName evidence="2">GDP-L-fucose synthase</fullName>
    </submittedName>
</protein>
<dbReference type="Gene3D" id="3.40.50.720">
    <property type="entry name" value="NAD(P)-binding Rossmann-like Domain"/>
    <property type="match status" value="1"/>
</dbReference>
<name>A0A6V8N9E7_9BACT</name>
<evidence type="ECO:0000313" key="2">
    <source>
        <dbReference type="EMBL" id="GFO68514.1"/>
    </source>
</evidence>
<dbReference type="SUPFAM" id="SSF51735">
    <property type="entry name" value="NAD(P)-binding Rossmann-fold domains"/>
    <property type="match status" value="1"/>
</dbReference>
<dbReference type="EMBL" id="BLXZ01000004">
    <property type="protein sequence ID" value="GFO68514.1"/>
    <property type="molecule type" value="Genomic_DNA"/>
</dbReference>
<evidence type="ECO:0000259" key="1">
    <source>
        <dbReference type="Pfam" id="PF01370"/>
    </source>
</evidence>
<accession>A0A6V8N9E7</accession>
<dbReference type="PRINTS" id="PR01713">
    <property type="entry name" value="NUCEPIMERASE"/>
</dbReference>
<gene>
    <name evidence="2" type="primary">fcl_2</name>
    <name evidence="2" type="ORF">GMLC_20930</name>
</gene>
<feature type="domain" description="NAD-dependent epimerase/dehydratase" evidence="1">
    <location>
        <begin position="11"/>
        <end position="237"/>
    </location>
</feature>
<dbReference type="Proteomes" id="UP000587586">
    <property type="component" value="Unassembled WGS sequence"/>
</dbReference>
<dbReference type="PANTHER" id="PTHR43238:SF1">
    <property type="entry name" value="GDP-L-FUCOSE SYNTHASE"/>
    <property type="match status" value="1"/>
</dbReference>
<dbReference type="InterPro" id="IPR001509">
    <property type="entry name" value="Epimerase_deHydtase"/>
</dbReference>
<dbReference type="InterPro" id="IPR036291">
    <property type="entry name" value="NAD(P)-bd_dom_sf"/>
</dbReference>
<comment type="caution">
    <text evidence="2">The sequence shown here is derived from an EMBL/GenBank/DDBJ whole genome shotgun (WGS) entry which is preliminary data.</text>
</comment>
<dbReference type="PANTHER" id="PTHR43238">
    <property type="entry name" value="GDP-L-FUCOSE SYNTHASE"/>
    <property type="match status" value="1"/>
</dbReference>
<dbReference type="GO" id="GO:0050577">
    <property type="term" value="F:GDP-L-fucose synthase activity"/>
    <property type="evidence" value="ECO:0007669"/>
    <property type="project" value="TreeGrafter"/>
</dbReference>
<keyword evidence="3" id="KW-1185">Reference proteome</keyword>
<dbReference type="Pfam" id="PF01370">
    <property type="entry name" value="Epimerase"/>
    <property type="match status" value="1"/>
</dbReference>
<dbReference type="Gene3D" id="3.90.25.10">
    <property type="entry name" value="UDP-galactose 4-epimerase, domain 1"/>
    <property type="match status" value="1"/>
</dbReference>
<proteinExistence type="predicted"/>